<evidence type="ECO:0000313" key="1">
    <source>
        <dbReference type="EMBL" id="SDD15748.1"/>
    </source>
</evidence>
<dbReference type="RefSeq" id="WP_092742953.1">
    <property type="nucleotide sequence ID" value="NZ_FMZC01000004.1"/>
</dbReference>
<name>A0A1G6SFU8_9BURK</name>
<organism evidence="1 2">
    <name type="scientific">Paracidovorax valerianellae</name>
    <dbReference type="NCBI Taxonomy" id="187868"/>
    <lineage>
        <taxon>Bacteria</taxon>
        <taxon>Pseudomonadati</taxon>
        <taxon>Pseudomonadota</taxon>
        <taxon>Betaproteobacteria</taxon>
        <taxon>Burkholderiales</taxon>
        <taxon>Comamonadaceae</taxon>
        <taxon>Paracidovorax</taxon>
    </lineage>
</organism>
<dbReference type="EMBL" id="FMZC01000004">
    <property type="protein sequence ID" value="SDD15748.1"/>
    <property type="molecule type" value="Genomic_DNA"/>
</dbReference>
<keyword evidence="2" id="KW-1185">Reference proteome</keyword>
<reference evidence="1 2" key="1">
    <citation type="submission" date="2016-10" db="EMBL/GenBank/DDBJ databases">
        <authorList>
            <person name="de Groot N.N."/>
        </authorList>
    </citation>
    <scope>NUCLEOTIDE SEQUENCE [LARGE SCALE GENOMIC DNA]</scope>
    <source>
        <strain evidence="1 2">DSM 16619</strain>
    </source>
</reference>
<dbReference type="AlphaFoldDB" id="A0A1G6SFU8"/>
<gene>
    <name evidence="1" type="ORF">SAMN05192589_104432</name>
</gene>
<dbReference type="OrthoDB" id="8966078at2"/>
<dbReference type="Proteomes" id="UP000198781">
    <property type="component" value="Unassembled WGS sequence"/>
</dbReference>
<proteinExistence type="predicted"/>
<accession>A0A1G6SFU8</accession>
<protein>
    <submittedName>
        <fullName evidence="1">Uncharacterized protein</fullName>
    </submittedName>
</protein>
<sequence>MTTSPDPIAPSPALAQLALLESALAECRTQSGPATALSDTARAQTALLAALPPRYAEVLHGLLDRLESSALFSEESCSFSQKDLLDSLQQWADKAGATLRAAG</sequence>
<evidence type="ECO:0000313" key="2">
    <source>
        <dbReference type="Proteomes" id="UP000198781"/>
    </source>
</evidence>